<dbReference type="EMBL" id="FNNJ01000030">
    <property type="protein sequence ID" value="SDY12063.1"/>
    <property type="molecule type" value="Genomic_DNA"/>
</dbReference>
<evidence type="ECO:0000313" key="2">
    <source>
        <dbReference type="Proteomes" id="UP000199595"/>
    </source>
</evidence>
<dbReference type="PROSITE" id="PS51257">
    <property type="entry name" value="PROKAR_LIPOPROTEIN"/>
    <property type="match status" value="1"/>
</dbReference>
<reference evidence="1 2" key="1">
    <citation type="submission" date="2016-10" db="EMBL/GenBank/DDBJ databases">
        <authorList>
            <person name="de Groot N.N."/>
        </authorList>
    </citation>
    <scope>NUCLEOTIDE SEQUENCE [LARGE SCALE GENOMIC DNA]</scope>
    <source>
        <strain evidence="1 2">DSM 24956</strain>
    </source>
</reference>
<proteinExistence type="predicted"/>
<evidence type="ECO:0000313" key="1">
    <source>
        <dbReference type="EMBL" id="SDY12063.1"/>
    </source>
</evidence>
<gene>
    <name evidence="1" type="ORF">SAMN05444411_1301</name>
</gene>
<dbReference type="AlphaFoldDB" id="A0A1H3H8Z9"/>
<sequence length="213" mass="25423">MKGILLTFILISLVSCNNKYEKEEFKALEDITNNYLLKNHLNKMIEKPQIFSENEIEEIYENPLNVDTLDLKVYLSDALLPISQVKEDNEWMFDDNYFGTKDSTIFHSIVNSRDFKTLKYREFEKSKIQFIKPYRQFEKSNEKLKENEEYSLLSFSRICFDEKRENGIVVIEYGQGSKGYTSYGNHMAFLIKKINEKWEYIPRNRNIETIEIN</sequence>
<dbReference type="Proteomes" id="UP000199595">
    <property type="component" value="Unassembled WGS sequence"/>
</dbReference>
<name>A0A1H3H8Z9_9FLAO</name>
<protein>
    <recommendedName>
        <fullName evidence="3">Lipoprotein</fullName>
    </recommendedName>
</protein>
<evidence type="ECO:0008006" key="3">
    <source>
        <dbReference type="Google" id="ProtNLM"/>
    </source>
</evidence>
<organism evidence="1 2">
    <name type="scientific">Lutibacter oricola</name>
    <dbReference type="NCBI Taxonomy" id="762486"/>
    <lineage>
        <taxon>Bacteria</taxon>
        <taxon>Pseudomonadati</taxon>
        <taxon>Bacteroidota</taxon>
        <taxon>Flavobacteriia</taxon>
        <taxon>Flavobacteriales</taxon>
        <taxon>Flavobacteriaceae</taxon>
        <taxon>Lutibacter</taxon>
    </lineage>
</organism>
<dbReference type="RefSeq" id="WP_090126671.1">
    <property type="nucleotide sequence ID" value="NZ_FNNJ01000030.1"/>
</dbReference>
<accession>A0A1H3H8Z9</accession>
<keyword evidence="2" id="KW-1185">Reference proteome</keyword>
<dbReference type="OrthoDB" id="1357589at2"/>